<dbReference type="InterPro" id="IPR003594">
    <property type="entry name" value="HATPase_dom"/>
</dbReference>
<dbReference type="NCBIfam" id="TIGR00229">
    <property type="entry name" value="sensory_box"/>
    <property type="match status" value="1"/>
</dbReference>
<comment type="caution">
    <text evidence="6">The sequence shown here is derived from an EMBL/GenBank/DDBJ whole genome shotgun (WGS) entry which is preliminary data.</text>
</comment>
<keyword evidence="2" id="KW-0418">Kinase</keyword>
<dbReference type="PROSITE" id="PS50109">
    <property type="entry name" value="HIS_KIN"/>
    <property type="match status" value="1"/>
</dbReference>
<evidence type="ECO:0000259" key="5">
    <source>
        <dbReference type="PROSITE" id="PS50112"/>
    </source>
</evidence>
<dbReference type="SUPFAM" id="SSF55874">
    <property type="entry name" value="ATPase domain of HSP90 chaperone/DNA topoisomerase II/histidine kinase"/>
    <property type="match status" value="1"/>
</dbReference>
<name>A0ABS9KKA6_9BACT</name>
<dbReference type="Pfam" id="PF00989">
    <property type="entry name" value="PAS"/>
    <property type="match status" value="1"/>
</dbReference>
<organism evidence="6 7">
    <name type="scientific">Terrimonas ginsenosidimutans</name>
    <dbReference type="NCBI Taxonomy" id="2908004"/>
    <lineage>
        <taxon>Bacteria</taxon>
        <taxon>Pseudomonadati</taxon>
        <taxon>Bacteroidota</taxon>
        <taxon>Chitinophagia</taxon>
        <taxon>Chitinophagales</taxon>
        <taxon>Chitinophagaceae</taxon>
        <taxon>Terrimonas</taxon>
    </lineage>
</organism>
<proteinExistence type="predicted"/>
<accession>A0ABS9KKA6</accession>
<dbReference type="Gene3D" id="3.30.450.20">
    <property type="entry name" value="PAS domain"/>
    <property type="match status" value="2"/>
</dbReference>
<dbReference type="EMBL" id="JAKLTR010000001">
    <property type="protein sequence ID" value="MCG2612762.1"/>
    <property type="molecule type" value="Genomic_DNA"/>
</dbReference>
<dbReference type="Pfam" id="PF08448">
    <property type="entry name" value="PAS_4"/>
    <property type="match status" value="1"/>
</dbReference>
<dbReference type="PROSITE" id="PS50112">
    <property type="entry name" value="PAS"/>
    <property type="match status" value="1"/>
</dbReference>
<dbReference type="Pfam" id="PF02518">
    <property type="entry name" value="HATPase_c"/>
    <property type="match status" value="1"/>
</dbReference>
<evidence type="ECO:0000259" key="4">
    <source>
        <dbReference type="PROSITE" id="PS50109"/>
    </source>
</evidence>
<dbReference type="PANTHER" id="PTHR24421">
    <property type="entry name" value="NITRATE/NITRITE SENSOR PROTEIN NARX-RELATED"/>
    <property type="match status" value="1"/>
</dbReference>
<keyword evidence="1" id="KW-0808">Transferase</keyword>
<dbReference type="CDD" id="cd16917">
    <property type="entry name" value="HATPase_UhpB-NarQ-NarX-like"/>
    <property type="match status" value="1"/>
</dbReference>
<dbReference type="InterPro" id="IPR013767">
    <property type="entry name" value="PAS_fold"/>
</dbReference>
<gene>
    <name evidence="6" type="ORF">LZZ85_00665</name>
</gene>
<reference evidence="6" key="1">
    <citation type="submission" date="2022-01" db="EMBL/GenBank/DDBJ databases">
        <authorList>
            <person name="Jo J.-H."/>
            <person name="Im W.-T."/>
        </authorList>
    </citation>
    <scope>NUCLEOTIDE SEQUENCE</scope>
    <source>
        <strain evidence="6">NA20</strain>
    </source>
</reference>
<evidence type="ECO:0000256" key="2">
    <source>
        <dbReference type="ARBA" id="ARBA00022777"/>
    </source>
</evidence>
<keyword evidence="7" id="KW-1185">Reference proteome</keyword>
<dbReference type="InterPro" id="IPR005467">
    <property type="entry name" value="His_kinase_dom"/>
</dbReference>
<dbReference type="InterPro" id="IPR036890">
    <property type="entry name" value="HATPase_C_sf"/>
</dbReference>
<evidence type="ECO:0000256" key="1">
    <source>
        <dbReference type="ARBA" id="ARBA00022679"/>
    </source>
</evidence>
<dbReference type="Proteomes" id="UP001165367">
    <property type="component" value="Unassembled WGS sequence"/>
</dbReference>
<evidence type="ECO:0000313" key="6">
    <source>
        <dbReference type="EMBL" id="MCG2612762.1"/>
    </source>
</evidence>
<dbReference type="Gene3D" id="1.20.5.1930">
    <property type="match status" value="1"/>
</dbReference>
<dbReference type="SUPFAM" id="SSF55785">
    <property type="entry name" value="PYP-like sensor domain (PAS domain)"/>
    <property type="match status" value="2"/>
</dbReference>
<sequence length="468" mass="53270">MPFNVNEIDLGLLVENMPDLIFYLDMDKKLLSFNAGGNRFLKMIGCHDPSPGDDVLAFFPEKKRKFLLHELDQLKTGKVFSFEDVFPDDQNTCYFDISLYALAGVTGEQIGFCVLLRDTTDKRQVEAKYRRLFHDNPMVIYVIRLKDLGILEVNEAAIKQYGFSREEFLQKTALDWRLKEDQEKLREYLLNVQMGADDGPAGVWRHVLKTGEHIFMEICLHRTRYNNEDAVMTIAQNVTDKLELERRLEEERFAQHKRLTEAIIKAQETERAELSMELHDNVNQILGASRLYLSAAKKSPPARKTELIDKSAGYILDAIEEIRRLCKSLVSPLQRLLTLEMGIQCLAEDVMCVYDLSIKTEICNFESAELNDKFKLNLFRIVQEQLNNIIKHANAANVTIVLSATDNGIRVEITDDGQGFDTALQRKGIGLSNIQSRAELYNGSMEVVSAPGEGCRLVVEFAGREGMG</sequence>
<dbReference type="SMART" id="SM00387">
    <property type="entry name" value="HATPase_c"/>
    <property type="match status" value="1"/>
</dbReference>
<dbReference type="Gene3D" id="3.30.565.10">
    <property type="entry name" value="Histidine kinase-like ATPase, C-terminal domain"/>
    <property type="match status" value="1"/>
</dbReference>
<feature type="domain" description="Histidine kinase" evidence="4">
    <location>
        <begin position="273"/>
        <end position="465"/>
    </location>
</feature>
<dbReference type="InterPro" id="IPR011712">
    <property type="entry name" value="Sig_transdc_His_kin_sub3_dim/P"/>
</dbReference>
<dbReference type="CDD" id="cd00130">
    <property type="entry name" value="PAS"/>
    <property type="match status" value="1"/>
</dbReference>
<protein>
    <submittedName>
        <fullName evidence="6">PAS domain S-box protein</fullName>
    </submittedName>
</protein>
<dbReference type="InterPro" id="IPR013656">
    <property type="entry name" value="PAS_4"/>
</dbReference>
<evidence type="ECO:0000313" key="7">
    <source>
        <dbReference type="Proteomes" id="UP001165367"/>
    </source>
</evidence>
<dbReference type="InterPro" id="IPR050482">
    <property type="entry name" value="Sensor_HK_TwoCompSys"/>
</dbReference>
<dbReference type="Pfam" id="PF07730">
    <property type="entry name" value="HisKA_3"/>
    <property type="match status" value="1"/>
</dbReference>
<keyword evidence="3" id="KW-0902">Two-component regulatory system</keyword>
<dbReference type="InterPro" id="IPR000014">
    <property type="entry name" value="PAS"/>
</dbReference>
<dbReference type="SMART" id="SM00091">
    <property type="entry name" value="PAS"/>
    <property type="match status" value="2"/>
</dbReference>
<feature type="domain" description="PAS" evidence="5">
    <location>
        <begin position="125"/>
        <end position="196"/>
    </location>
</feature>
<dbReference type="InterPro" id="IPR035965">
    <property type="entry name" value="PAS-like_dom_sf"/>
</dbReference>
<dbReference type="RefSeq" id="WP_237867991.1">
    <property type="nucleotide sequence ID" value="NZ_JAKLTR010000001.1"/>
</dbReference>
<evidence type="ECO:0000256" key="3">
    <source>
        <dbReference type="ARBA" id="ARBA00023012"/>
    </source>
</evidence>